<sequence length="80" mass="8817">MNIWPRVLIGVAIAAALIGLYSIIYDQGAESVRTGIERQNNEAGNSADLARGAYDRCRDRGWVYQFDTGKCVRPTQGRGN</sequence>
<dbReference type="Proteomes" id="UP000574761">
    <property type="component" value="Unassembled WGS sequence"/>
</dbReference>
<name>A0A7W6GMB1_9HYPH</name>
<comment type="caution">
    <text evidence="1">The sequence shown here is derived from an EMBL/GenBank/DDBJ whole genome shotgun (WGS) entry which is preliminary data.</text>
</comment>
<dbReference type="EMBL" id="JACIEE010000015">
    <property type="protein sequence ID" value="MBB3980088.1"/>
    <property type="molecule type" value="Genomic_DNA"/>
</dbReference>
<dbReference type="RefSeq" id="WP_183808241.1">
    <property type="nucleotide sequence ID" value="NZ_JACIEE010000015.1"/>
</dbReference>
<proteinExistence type="predicted"/>
<accession>A0A7W6GMB1</accession>
<reference evidence="1 2" key="1">
    <citation type="submission" date="2020-08" db="EMBL/GenBank/DDBJ databases">
        <title>Genomic Encyclopedia of Type Strains, Phase IV (KMG-IV): sequencing the most valuable type-strain genomes for metagenomic binning, comparative biology and taxonomic classification.</title>
        <authorList>
            <person name="Goeker M."/>
        </authorList>
    </citation>
    <scope>NUCLEOTIDE SEQUENCE [LARGE SCALE GENOMIC DNA]</scope>
    <source>
        <strain evidence="1 2">DSM 100211</strain>
    </source>
</reference>
<dbReference type="AlphaFoldDB" id="A0A7W6GMB1"/>
<organism evidence="1 2">
    <name type="scientific">Mycoplana azooxidifex</name>
    <dbReference type="NCBI Taxonomy" id="1636188"/>
    <lineage>
        <taxon>Bacteria</taxon>
        <taxon>Pseudomonadati</taxon>
        <taxon>Pseudomonadota</taxon>
        <taxon>Alphaproteobacteria</taxon>
        <taxon>Hyphomicrobiales</taxon>
        <taxon>Rhizobiaceae</taxon>
        <taxon>Mycoplana</taxon>
    </lineage>
</organism>
<keyword evidence="2" id="KW-1185">Reference proteome</keyword>
<gene>
    <name evidence="1" type="ORF">GGQ64_005335</name>
</gene>
<evidence type="ECO:0000313" key="1">
    <source>
        <dbReference type="EMBL" id="MBB3980088.1"/>
    </source>
</evidence>
<evidence type="ECO:0000313" key="2">
    <source>
        <dbReference type="Proteomes" id="UP000574761"/>
    </source>
</evidence>
<protein>
    <submittedName>
        <fullName evidence="1">Uncharacterized protein</fullName>
    </submittedName>
</protein>